<evidence type="ECO:0000313" key="2">
    <source>
        <dbReference type="Proteomes" id="UP001194468"/>
    </source>
</evidence>
<reference evidence="1" key="2">
    <citation type="journal article" date="2020" name="Nat. Commun.">
        <title>Large-scale genome sequencing of mycorrhizal fungi provides insights into the early evolution of symbiotic traits.</title>
        <authorList>
            <person name="Miyauchi S."/>
            <person name="Kiss E."/>
            <person name="Kuo A."/>
            <person name="Drula E."/>
            <person name="Kohler A."/>
            <person name="Sanchez-Garcia M."/>
            <person name="Morin E."/>
            <person name="Andreopoulos B."/>
            <person name="Barry K.W."/>
            <person name="Bonito G."/>
            <person name="Buee M."/>
            <person name="Carver A."/>
            <person name="Chen C."/>
            <person name="Cichocki N."/>
            <person name="Clum A."/>
            <person name="Culley D."/>
            <person name="Crous P.W."/>
            <person name="Fauchery L."/>
            <person name="Girlanda M."/>
            <person name="Hayes R.D."/>
            <person name="Keri Z."/>
            <person name="LaButti K."/>
            <person name="Lipzen A."/>
            <person name="Lombard V."/>
            <person name="Magnuson J."/>
            <person name="Maillard F."/>
            <person name="Murat C."/>
            <person name="Nolan M."/>
            <person name="Ohm R.A."/>
            <person name="Pangilinan J."/>
            <person name="Pereira M.F."/>
            <person name="Perotto S."/>
            <person name="Peter M."/>
            <person name="Pfister S."/>
            <person name="Riley R."/>
            <person name="Sitrit Y."/>
            <person name="Stielow J.B."/>
            <person name="Szollosi G."/>
            <person name="Zifcakova L."/>
            <person name="Stursova M."/>
            <person name="Spatafora J.W."/>
            <person name="Tedersoo L."/>
            <person name="Vaario L.M."/>
            <person name="Yamada A."/>
            <person name="Yan M."/>
            <person name="Wang P."/>
            <person name="Xu J."/>
            <person name="Bruns T."/>
            <person name="Baldrian P."/>
            <person name="Vilgalys R."/>
            <person name="Dunand C."/>
            <person name="Henrissat B."/>
            <person name="Grigoriev I.V."/>
            <person name="Hibbett D."/>
            <person name="Nagy L.G."/>
            <person name="Martin F.M."/>
        </authorList>
    </citation>
    <scope>NUCLEOTIDE SEQUENCE</scope>
    <source>
        <strain evidence="1">BED1</strain>
    </source>
</reference>
<organism evidence="1 2">
    <name type="scientific">Boletus edulis BED1</name>
    <dbReference type="NCBI Taxonomy" id="1328754"/>
    <lineage>
        <taxon>Eukaryota</taxon>
        <taxon>Fungi</taxon>
        <taxon>Dikarya</taxon>
        <taxon>Basidiomycota</taxon>
        <taxon>Agaricomycotina</taxon>
        <taxon>Agaricomycetes</taxon>
        <taxon>Agaricomycetidae</taxon>
        <taxon>Boletales</taxon>
        <taxon>Boletineae</taxon>
        <taxon>Boletaceae</taxon>
        <taxon>Boletoideae</taxon>
        <taxon>Boletus</taxon>
    </lineage>
</organism>
<name>A0AAD4BFS1_BOLED</name>
<sequence length="463" mass="51396">MVIVVNPLKIEYRETGPLLHTTSPSAHGPSHREVGPPSGLSFNFSYNSSLRPYHASIQSIPSLTLSRIIVITTKLQFASPICQVTTAKLHISAQLYCIQPRVIVVNPLKLEYCETGPLLHTTSPLSSWSAPSRSWSPIGTLLQLLIQQFAKLLHTSIQSIPSLTHSRIIFITAKLRFASPICQVITQSIPSLTPSRIIVVTANLRFASPICQVTTQSIPSLTPSRIIVVTANLRFARPICQVTTANLSSITPSRIIVITAKLRFSSPICQVTTQSIPSLTPSRIIVITANLRFASPICQVTTQSIPSLTPSRIIVVTANLRFSCPISQLTTANLSSITPSRIIVITAKLRLPVPFAKLPPPMSIFPLQLYHIRTMIPRHLYVETWFVPPRRGFPSGLFFNISYKDSLPNPPTMRQYTLAHSPRANIIITAKLLFAKGRTVKVQNPHRLYRIQELYCTLSNRFK</sequence>
<dbReference type="AlphaFoldDB" id="A0AAD4BFS1"/>
<gene>
    <name evidence="1" type="ORF">L210DRAFT_3653239</name>
</gene>
<dbReference type="Proteomes" id="UP001194468">
    <property type="component" value="Unassembled WGS sequence"/>
</dbReference>
<evidence type="ECO:0000313" key="1">
    <source>
        <dbReference type="EMBL" id="KAF8425378.1"/>
    </source>
</evidence>
<keyword evidence="2" id="KW-1185">Reference proteome</keyword>
<dbReference type="EMBL" id="WHUW01000096">
    <property type="protein sequence ID" value="KAF8425378.1"/>
    <property type="molecule type" value="Genomic_DNA"/>
</dbReference>
<proteinExistence type="predicted"/>
<reference evidence="1" key="1">
    <citation type="submission" date="2019-10" db="EMBL/GenBank/DDBJ databases">
        <authorList>
            <consortium name="DOE Joint Genome Institute"/>
            <person name="Kuo A."/>
            <person name="Miyauchi S."/>
            <person name="Kiss E."/>
            <person name="Drula E."/>
            <person name="Kohler A."/>
            <person name="Sanchez-Garcia M."/>
            <person name="Andreopoulos B."/>
            <person name="Barry K.W."/>
            <person name="Bonito G."/>
            <person name="Buee M."/>
            <person name="Carver A."/>
            <person name="Chen C."/>
            <person name="Cichocki N."/>
            <person name="Clum A."/>
            <person name="Culley D."/>
            <person name="Crous P.W."/>
            <person name="Fauchery L."/>
            <person name="Girlanda M."/>
            <person name="Hayes R."/>
            <person name="Keri Z."/>
            <person name="LaButti K."/>
            <person name="Lipzen A."/>
            <person name="Lombard V."/>
            <person name="Magnuson J."/>
            <person name="Maillard F."/>
            <person name="Morin E."/>
            <person name="Murat C."/>
            <person name="Nolan M."/>
            <person name="Ohm R."/>
            <person name="Pangilinan J."/>
            <person name="Pereira M."/>
            <person name="Perotto S."/>
            <person name="Peter M."/>
            <person name="Riley R."/>
            <person name="Sitrit Y."/>
            <person name="Stielow B."/>
            <person name="Szollosi G."/>
            <person name="Zifcakova L."/>
            <person name="Stursova M."/>
            <person name="Spatafora J.W."/>
            <person name="Tedersoo L."/>
            <person name="Vaario L.-M."/>
            <person name="Yamada A."/>
            <person name="Yan M."/>
            <person name="Wang P."/>
            <person name="Xu J."/>
            <person name="Bruns T."/>
            <person name="Baldrian P."/>
            <person name="Vilgalys R."/>
            <person name="Henrissat B."/>
            <person name="Grigoriev I.V."/>
            <person name="Hibbett D."/>
            <person name="Nagy L.G."/>
            <person name="Martin F.M."/>
        </authorList>
    </citation>
    <scope>NUCLEOTIDE SEQUENCE</scope>
    <source>
        <strain evidence="1">BED1</strain>
    </source>
</reference>
<protein>
    <submittedName>
        <fullName evidence="1">Uncharacterized protein</fullName>
    </submittedName>
</protein>
<accession>A0AAD4BFS1</accession>
<comment type="caution">
    <text evidence="1">The sequence shown here is derived from an EMBL/GenBank/DDBJ whole genome shotgun (WGS) entry which is preliminary data.</text>
</comment>